<dbReference type="HOGENOM" id="CLU_2196626_0_0_1"/>
<dbReference type="AlphaFoldDB" id="A0A0D2F8C3"/>
<gene>
    <name evidence="1" type="ORF">PV04_10023</name>
</gene>
<name>A0A0D2F8C3_9EURO</name>
<reference evidence="1 2" key="1">
    <citation type="submission" date="2015-01" db="EMBL/GenBank/DDBJ databases">
        <title>The Genome Sequence of Capronia semiimmersa CBS27337.</title>
        <authorList>
            <consortium name="The Broad Institute Genomics Platform"/>
            <person name="Cuomo C."/>
            <person name="de Hoog S."/>
            <person name="Gorbushina A."/>
            <person name="Stielow B."/>
            <person name="Teixiera M."/>
            <person name="Abouelleil A."/>
            <person name="Chapman S.B."/>
            <person name="Priest M."/>
            <person name="Young S.K."/>
            <person name="Wortman J."/>
            <person name="Nusbaum C."/>
            <person name="Birren B."/>
        </authorList>
    </citation>
    <scope>NUCLEOTIDE SEQUENCE [LARGE SCALE GENOMIC DNA]</scope>
    <source>
        <strain evidence="1 2">CBS 27337</strain>
    </source>
</reference>
<evidence type="ECO:0000313" key="2">
    <source>
        <dbReference type="Proteomes" id="UP000054266"/>
    </source>
</evidence>
<accession>A0A0D2F8C3</accession>
<keyword evidence="2" id="KW-1185">Reference proteome</keyword>
<dbReference type="EMBL" id="KN846962">
    <property type="protein sequence ID" value="KIW63155.1"/>
    <property type="molecule type" value="Genomic_DNA"/>
</dbReference>
<protein>
    <submittedName>
        <fullName evidence="1">Uncharacterized protein</fullName>
    </submittedName>
</protein>
<proteinExistence type="predicted"/>
<sequence>MKIMTETRTDIMTGGMGMREMMTSMGGIEKEETARTTGITTQMTMRMSRAKTVNITTTTEEIMGTEDMTMISSINININTKATATASGETIIRPRGPSLNFERHTLNV</sequence>
<dbReference type="Proteomes" id="UP000054266">
    <property type="component" value="Unassembled WGS sequence"/>
</dbReference>
<evidence type="ECO:0000313" key="1">
    <source>
        <dbReference type="EMBL" id="KIW63155.1"/>
    </source>
</evidence>
<organism evidence="1 2">
    <name type="scientific">Phialophora macrospora</name>
    <dbReference type="NCBI Taxonomy" id="1851006"/>
    <lineage>
        <taxon>Eukaryota</taxon>
        <taxon>Fungi</taxon>
        <taxon>Dikarya</taxon>
        <taxon>Ascomycota</taxon>
        <taxon>Pezizomycotina</taxon>
        <taxon>Eurotiomycetes</taxon>
        <taxon>Chaetothyriomycetidae</taxon>
        <taxon>Chaetothyriales</taxon>
        <taxon>Herpotrichiellaceae</taxon>
        <taxon>Phialophora</taxon>
    </lineage>
</organism>